<dbReference type="OrthoDB" id="9794294at2"/>
<evidence type="ECO:0000313" key="7">
    <source>
        <dbReference type="Proteomes" id="UP000181899"/>
    </source>
</evidence>
<dbReference type="InterPro" id="IPR002502">
    <property type="entry name" value="Amidase_domain"/>
</dbReference>
<dbReference type="GO" id="GO:0071555">
    <property type="term" value="P:cell wall organization"/>
    <property type="evidence" value="ECO:0007669"/>
    <property type="project" value="UniProtKB-KW"/>
</dbReference>
<dbReference type="SMART" id="SM00728">
    <property type="entry name" value="ChW"/>
    <property type="match status" value="8"/>
</dbReference>
<evidence type="ECO:0000256" key="3">
    <source>
        <dbReference type="ARBA" id="ARBA00022801"/>
    </source>
</evidence>
<protein>
    <recommendedName>
        <fullName evidence="2">N-acetylmuramoyl-L-alanine amidase</fullName>
        <ecNumber evidence="2">3.5.1.28</ecNumber>
    </recommendedName>
</protein>
<accession>A0A1I5A4T1</accession>
<evidence type="ECO:0000259" key="5">
    <source>
        <dbReference type="SMART" id="SM00644"/>
    </source>
</evidence>
<dbReference type="EMBL" id="FOVK01000002">
    <property type="protein sequence ID" value="SFN57453.1"/>
    <property type="molecule type" value="Genomic_DNA"/>
</dbReference>
<dbReference type="InterPro" id="IPR051206">
    <property type="entry name" value="NAMLAA_amidase_2"/>
</dbReference>
<dbReference type="RefSeq" id="WP_074911414.1">
    <property type="nucleotide sequence ID" value="NZ_FOVK01000002.1"/>
</dbReference>
<dbReference type="InterPro" id="IPR036505">
    <property type="entry name" value="Amidase/PGRP_sf"/>
</dbReference>
<comment type="catalytic activity">
    <reaction evidence="1">
        <text>Hydrolyzes the link between N-acetylmuramoyl residues and L-amino acid residues in certain cell-wall glycopeptides.</text>
        <dbReference type="EC" id="3.5.1.28"/>
    </reaction>
</comment>
<dbReference type="Pfam" id="PF01510">
    <property type="entry name" value="Amidase_2"/>
    <property type="match status" value="1"/>
</dbReference>
<feature type="domain" description="N-acetylmuramoyl-L-alanine amidase" evidence="5">
    <location>
        <begin position="1053"/>
        <end position="1213"/>
    </location>
</feature>
<dbReference type="CDD" id="cd06583">
    <property type="entry name" value="PGRP"/>
    <property type="match status" value="1"/>
</dbReference>
<dbReference type="AlphaFoldDB" id="A0A1I5A4T1"/>
<dbReference type="GO" id="GO:0009254">
    <property type="term" value="P:peptidoglycan turnover"/>
    <property type="evidence" value="ECO:0007669"/>
    <property type="project" value="TreeGrafter"/>
</dbReference>
<dbReference type="InterPro" id="IPR006637">
    <property type="entry name" value="ChW"/>
</dbReference>
<evidence type="ECO:0000256" key="1">
    <source>
        <dbReference type="ARBA" id="ARBA00001561"/>
    </source>
</evidence>
<dbReference type="Proteomes" id="UP000181899">
    <property type="component" value="Unassembled WGS sequence"/>
</dbReference>
<keyword evidence="3" id="KW-0378">Hydrolase</keyword>
<dbReference type="Gene3D" id="3.40.80.10">
    <property type="entry name" value="Peptidoglycan recognition protein-like"/>
    <property type="match status" value="1"/>
</dbReference>
<dbReference type="GO" id="GO:0008745">
    <property type="term" value="F:N-acetylmuramoyl-L-alanine amidase activity"/>
    <property type="evidence" value="ECO:0007669"/>
    <property type="project" value="UniProtKB-EC"/>
</dbReference>
<sequence length="1231" mass="137965">MKKLISMITILSLCASVTITHKKVMAEEVIQKNLTVEYPYEIRLSDTDEFVLKIHKKDAGLIFSEVNIKVIEGEEYYIIPSSFLNLGLEEDRVDKVYISKEMLHESTDGNLNREHSTPGVYRSYILFQNLENEMYKPAEAETIKIEIMEETLLDVSVEKSLLKYPTGNQITQDRVIQDAGILVSGLLAAKDYGVPMIDLDEITDTNSNEEKATYSIEVPSKEWKDVFLSVNPFVENITSKTIQIEIQSSTEETPLNTDADILLEFEERSQEAPEDVPVPIVDTDKNVQISYRSHIQNYGWQEYISNGEITGTVGEGLRLEAFELNTSNESEVSVAYAVKVMNEQWSDFMPEGSTAGTVGQAKSLEAITVRLEGEKAADYHIYYRTYNENYGWMDWAKNGEKSGTEGLGYQIEAIQFKVVPSNEPFEESTEEPFVKLEDLISLRYRFYTGPEGWSDLFLPEKDDTNPPKSGNLIEDLEITIDSPIGLGIESSVLKNGVWTDPAGPGRVEALEHDGSIQGIRMELTGEKRDLFELYYRVYRAGTGWMDWAAEGFPAGSDGFHEGIHDIQMVIAPRGTMDLPEENAFVTTNLTDIHYALYSQEIGWSPKTSDAGSETTALHEKLLALKVELGTALPMGSISYQVHVQNVGWMDTVQNGEVAGKPSSRYQVEAVRVDLEGTVSEYYDVFYRVKAAGFEDYFAWKKNGESAGSEGFGLALQDVELKLVRKQDSVEDTSIGFMAKGDQPIVLYRSRVEMNPMSGYQMENQFSGSIGQSKGLSELDISGLNMDSSSIRFSAYYDAKGWVQGVSGVGVKSDKNDAIRAMKISLTEKYSQKYDILYRVHVQNHGWLGWTKNGMAAGSLGEGLRLEAFEVKIVPKGHSYDDSNVGHLIGSVTDIGAETHIQNIGWRTETSKTQIFGTTGRSLRLEALSLTLSSHLPEGNIVLGAFIQGEGWRSTENQSNGYVGTIGQSKRIEELTMSLTGDIQYEFDIYYRVHVAQIGWLGWAKNGEKAGSALYQNGIEAFEVQLVPRNESFDAPLGNPFVINIPYSLKTRFMDKNDCYIINQKIKPQGIVLHSTATPGVMAADWFDRWNKSYEKGETNRQVAVHSFVDDREIWQYLPWDHRGWHAGGTANNTHIGIEMCEPAGVKYSGGRIVGYDAATYSTYFTGVWNNAVTLSVILARLYNFTEADIISHNEGYFLGVASNHSDVNHWFPFHGKNMDMFRAEVRSRLYQ</sequence>
<dbReference type="Pfam" id="PF07538">
    <property type="entry name" value="ChW"/>
    <property type="match status" value="7"/>
</dbReference>
<keyword evidence="7" id="KW-1185">Reference proteome</keyword>
<dbReference type="SUPFAM" id="SSF55846">
    <property type="entry name" value="N-acetylmuramoyl-L-alanine amidase-like"/>
    <property type="match status" value="1"/>
</dbReference>
<dbReference type="SMART" id="SM00644">
    <property type="entry name" value="Ami_2"/>
    <property type="match status" value="1"/>
</dbReference>
<dbReference type="GO" id="GO:0009253">
    <property type="term" value="P:peptidoglycan catabolic process"/>
    <property type="evidence" value="ECO:0007669"/>
    <property type="project" value="InterPro"/>
</dbReference>
<proteinExistence type="predicted"/>
<evidence type="ECO:0000313" key="6">
    <source>
        <dbReference type="EMBL" id="SFN57453.1"/>
    </source>
</evidence>
<dbReference type="EC" id="3.5.1.28" evidence="2"/>
<reference evidence="6 7" key="1">
    <citation type="submission" date="2016-10" db="EMBL/GenBank/DDBJ databases">
        <authorList>
            <person name="de Groot N.N."/>
        </authorList>
    </citation>
    <scope>NUCLEOTIDE SEQUENCE [LARGE SCALE GENOMIC DNA]</scope>
    <source>
        <strain evidence="6 7">ML2</strain>
    </source>
</reference>
<evidence type="ECO:0000256" key="2">
    <source>
        <dbReference type="ARBA" id="ARBA00011901"/>
    </source>
</evidence>
<name>A0A1I5A4T1_9CLOT</name>
<organism evidence="6 7">
    <name type="scientific">Proteiniclasticum ruminis</name>
    <dbReference type="NCBI Taxonomy" id="398199"/>
    <lineage>
        <taxon>Bacteria</taxon>
        <taxon>Bacillati</taxon>
        <taxon>Bacillota</taxon>
        <taxon>Clostridia</taxon>
        <taxon>Eubacteriales</taxon>
        <taxon>Clostridiaceae</taxon>
        <taxon>Proteiniclasticum</taxon>
    </lineage>
</organism>
<evidence type="ECO:0000256" key="4">
    <source>
        <dbReference type="ARBA" id="ARBA00023316"/>
    </source>
</evidence>
<keyword evidence="4" id="KW-0961">Cell wall biogenesis/degradation</keyword>
<gene>
    <name evidence="6" type="ORF">SAMN04488695_102321</name>
</gene>
<dbReference type="PANTHER" id="PTHR30417">
    <property type="entry name" value="N-ACETYLMURAMOYL-L-ALANINE AMIDASE AMID"/>
    <property type="match status" value="1"/>
</dbReference>
<dbReference type="PANTHER" id="PTHR30417:SF1">
    <property type="entry name" value="N-ACETYLMURAMOYL-L-ALANINE AMIDASE AMID"/>
    <property type="match status" value="1"/>
</dbReference>